<keyword evidence="2" id="KW-1185">Reference proteome</keyword>
<organism evidence="1 2">
    <name type="scientific">Sphagnurus paluster</name>
    <dbReference type="NCBI Taxonomy" id="117069"/>
    <lineage>
        <taxon>Eukaryota</taxon>
        <taxon>Fungi</taxon>
        <taxon>Dikarya</taxon>
        <taxon>Basidiomycota</taxon>
        <taxon>Agaricomycotina</taxon>
        <taxon>Agaricomycetes</taxon>
        <taxon>Agaricomycetidae</taxon>
        <taxon>Agaricales</taxon>
        <taxon>Tricholomatineae</taxon>
        <taxon>Lyophyllaceae</taxon>
        <taxon>Sphagnurus</taxon>
    </lineage>
</organism>
<sequence>MNDYCAGYPLPQASATAKLASVHNDQMYRVAKRLNLASMLDLDTPALQVETPTTVEEEFDIYTHALSLRDIDMIKFWD</sequence>
<name>A0A9P7FM12_9AGAR</name>
<reference evidence="1" key="2">
    <citation type="submission" date="2021-10" db="EMBL/GenBank/DDBJ databases">
        <title>Phylogenomics reveals ancestral predisposition of the termite-cultivated fungus Termitomyces towards a domesticated lifestyle.</title>
        <authorList>
            <person name="Auxier B."/>
            <person name="Grum-Grzhimaylo A."/>
            <person name="Cardenas M.E."/>
            <person name="Lodge J.D."/>
            <person name="Laessoe T."/>
            <person name="Pedersen O."/>
            <person name="Smith M.E."/>
            <person name="Kuyper T.W."/>
            <person name="Franco-Molano E.A."/>
            <person name="Baroni T.J."/>
            <person name="Aanen D.K."/>
        </authorList>
    </citation>
    <scope>NUCLEOTIDE SEQUENCE</scope>
    <source>
        <strain evidence="1">D49</strain>
    </source>
</reference>
<reference evidence="1" key="1">
    <citation type="submission" date="2021-02" db="EMBL/GenBank/DDBJ databases">
        <authorList>
            <person name="Nieuwenhuis M."/>
            <person name="Van De Peppel L.J.J."/>
        </authorList>
    </citation>
    <scope>NUCLEOTIDE SEQUENCE</scope>
    <source>
        <strain evidence="1">D49</strain>
    </source>
</reference>
<dbReference type="AlphaFoldDB" id="A0A9P7FM12"/>
<dbReference type="Proteomes" id="UP000717328">
    <property type="component" value="Unassembled WGS sequence"/>
</dbReference>
<evidence type="ECO:0000313" key="1">
    <source>
        <dbReference type="EMBL" id="KAG5634247.1"/>
    </source>
</evidence>
<proteinExistence type="predicted"/>
<dbReference type="OrthoDB" id="2790258at2759"/>
<accession>A0A9P7FM12</accession>
<comment type="caution">
    <text evidence="1">The sequence shown here is derived from an EMBL/GenBank/DDBJ whole genome shotgun (WGS) entry which is preliminary data.</text>
</comment>
<evidence type="ECO:0000313" key="2">
    <source>
        <dbReference type="Proteomes" id="UP000717328"/>
    </source>
</evidence>
<dbReference type="EMBL" id="JABCKI010006526">
    <property type="protein sequence ID" value="KAG5634247.1"/>
    <property type="molecule type" value="Genomic_DNA"/>
</dbReference>
<gene>
    <name evidence="1" type="ORF">H0H81_002720</name>
</gene>
<protein>
    <submittedName>
        <fullName evidence="1">Uncharacterized protein</fullName>
    </submittedName>
</protein>
<feature type="non-terminal residue" evidence="1">
    <location>
        <position position="78"/>
    </location>
</feature>